<evidence type="ECO:0000313" key="1">
    <source>
        <dbReference type="EMBL" id="AMK11008.1"/>
    </source>
</evidence>
<name>A0A126QMW6_9BACT</name>
<reference evidence="2 4" key="2">
    <citation type="submission" date="2019-03" db="EMBL/GenBank/DDBJ databases">
        <title>Genomic Encyclopedia of Type Strains, Phase IV (KMG-IV): sequencing the most valuable type-strain genomes for metagenomic binning, comparative biology and taxonomic classification.</title>
        <authorList>
            <person name="Goeker M."/>
        </authorList>
    </citation>
    <scope>NUCLEOTIDE SEQUENCE [LARGE SCALE GENOMIC DNA]</scope>
    <source>
        <strain evidence="2 4">DSM 101483</strain>
    </source>
</reference>
<proteinExistence type="predicted"/>
<dbReference type="KEGG" id="dej:AWY79_07730"/>
<dbReference type="EMBL" id="SOBK01000001">
    <property type="protein sequence ID" value="TDT92011.1"/>
    <property type="molecule type" value="Genomic_DNA"/>
</dbReference>
<dbReference type="Proteomes" id="UP000295506">
    <property type="component" value="Unassembled WGS sequence"/>
</dbReference>
<sequence length="109" mass="12115">MDANKEFESIKTLCGAAELHQECGKPVVLLPGFRFKSGGKDLSMDLLLHPSAHTGYVTRLFFREKVAGKGRNWTQHQVLGSNWWAPSWQGVKAEQAWPAILCAHLRGVA</sequence>
<dbReference type="AlphaFoldDB" id="A0A126QMW6"/>
<reference evidence="1 3" key="1">
    <citation type="journal article" date="2016" name="Front. Microbiol.">
        <title>Genome Sequence of the Piezophilic, Mesophilic Sulfate-Reducing Bacterium Desulfovibrio indicus J2T.</title>
        <authorList>
            <person name="Cao J."/>
            <person name="Maignien L."/>
            <person name="Shao Z."/>
            <person name="Alain K."/>
            <person name="Jebbar M."/>
        </authorList>
    </citation>
    <scope>NUCLEOTIDE SEQUENCE [LARGE SCALE GENOMIC DNA]</scope>
    <source>
        <strain evidence="1 3">J2</strain>
    </source>
</reference>
<evidence type="ECO:0000313" key="2">
    <source>
        <dbReference type="EMBL" id="TDT92011.1"/>
    </source>
</evidence>
<dbReference type="EMBL" id="CP014206">
    <property type="protein sequence ID" value="AMK11008.1"/>
    <property type="molecule type" value="Genomic_DNA"/>
</dbReference>
<dbReference type="OrthoDB" id="8235808at2"/>
<evidence type="ECO:0000313" key="4">
    <source>
        <dbReference type="Proteomes" id="UP000295506"/>
    </source>
</evidence>
<dbReference type="RefSeq" id="WP_066802173.1">
    <property type="nucleotide sequence ID" value="NZ_CP014206.1"/>
</dbReference>
<keyword evidence="3" id="KW-1185">Reference proteome</keyword>
<gene>
    <name evidence="1" type="ORF">AWY79_07730</name>
    <name evidence="2" type="ORF">EDC59_101415</name>
</gene>
<dbReference type="Proteomes" id="UP000055611">
    <property type="component" value="Chromosome"/>
</dbReference>
<evidence type="ECO:0000313" key="3">
    <source>
        <dbReference type="Proteomes" id="UP000055611"/>
    </source>
</evidence>
<accession>A0A126QMW6</accession>
<protein>
    <submittedName>
        <fullName evidence="2">Uncharacterized protein</fullName>
    </submittedName>
</protein>
<organism evidence="2 4">
    <name type="scientific">Pseudodesulfovibrio indicus</name>
    <dbReference type="NCBI Taxonomy" id="1716143"/>
    <lineage>
        <taxon>Bacteria</taxon>
        <taxon>Pseudomonadati</taxon>
        <taxon>Thermodesulfobacteriota</taxon>
        <taxon>Desulfovibrionia</taxon>
        <taxon>Desulfovibrionales</taxon>
        <taxon>Desulfovibrionaceae</taxon>
    </lineage>
</organism>